<dbReference type="Proteomes" id="UP001198983">
    <property type="component" value="Chromosome"/>
</dbReference>
<gene>
    <name evidence="2" type="ORF">JW646_15310</name>
</gene>
<feature type="transmembrane region" description="Helical" evidence="1">
    <location>
        <begin position="381"/>
        <end position="405"/>
    </location>
</feature>
<feature type="transmembrane region" description="Helical" evidence="1">
    <location>
        <begin position="26"/>
        <end position="43"/>
    </location>
</feature>
<protein>
    <recommendedName>
        <fullName evidence="4">Nucleoside recognition GATE domain-containing membrane protein YjiH</fullName>
    </recommendedName>
</protein>
<feature type="transmembrane region" description="Helical" evidence="1">
    <location>
        <begin position="174"/>
        <end position="196"/>
    </location>
</feature>
<proteinExistence type="predicted"/>
<dbReference type="RefSeq" id="WP_228415578.1">
    <property type="nucleotide sequence ID" value="NZ_CP081135.1"/>
</dbReference>
<feature type="transmembrane region" description="Helical" evidence="1">
    <location>
        <begin position="307"/>
        <end position="329"/>
    </location>
</feature>
<keyword evidence="1" id="KW-0472">Membrane</keyword>
<evidence type="ECO:0000313" key="2">
    <source>
        <dbReference type="EMBL" id="UEL46990.1"/>
    </source>
</evidence>
<feature type="transmembrane region" description="Helical" evidence="1">
    <location>
        <begin position="417"/>
        <end position="439"/>
    </location>
</feature>
<feature type="transmembrane region" description="Helical" evidence="1">
    <location>
        <begin position="95"/>
        <end position="118"/>
    </location>
</feature>
<evidence type="ECO:0008006" key="4">
    <source>
        <dbReference type="Google" id="ProtNLM"/>
    </source>
</evidence>
<keyword evidence="1" id="KW-0812">Transmembrane</keyword>
<feature type="transmembrane region" description="Helical" evidence="1">
    <location>
        <begin position="237"/>
        <end position="255"/>
    </location>
</feature>
<keyword evidence="1" id="KW-1133">Transmembrane helix</keyword>
<reference evidence="2 3" key="1">
    <citation type="journal article" date="2023" name="Int. J. Syst. Evol. Microbiol.">
        <title>Terrisporobacter hibernicus sp. nov., isolated from bovine faeces in Northern Ireland.</title>
        <authorList>
            <person name="Mitchell M."/>
            <person name="Nguyen S.V."/>
            <person name="Connor M."/>
            <person name="Fairley D.J."/>
            <person name="Donoghue O."/>
            <person name="Marshall H."/>
            <person name="Koolman L."/>
            <person name="McMullan G."/>
            <person name="Schaffer K.E."/>
            <person name="McGrath J.W."/>
            <person name="Fanning S."/>
        </authorList>
    </citation>
    <scope>NUCLEOTIDE SEQUENCE [LARGE SCALE GENOMIC DNA]</scope>
    <source>
        <strain evidence="2 3">MCA3</strain>
    </source>
</reference>
<dbReference type="KEGG" id="tem:JW646_15310"/>
<organism evidence="2 3">
    <name type="scientific">Terrisporobacter hibernicus</name>
    <dbReference type="NCBI Taxonomy" id="2813371"/>
    <lineage>
        <taxon>Bacteria</taxon>
        <taxon>Bacillati</taxon>
        <taxon>Bacillota</taxon>
        <taxon>Clostridia</taxon>
        <taxon>Peptostreptococcales</taxon>
        <taxon>Peptostreptococcaceae</taxon>
        <taxon>Terrisporobacter</taxon>
    </lineage>
</organism>
<dbReference type="AlphaFoldDB" id="A0AAX2ZE18"/>
<name>A0AAX2ZE18_9FIRM</name>
<keyword evidence="3" id="KW-1185">Reference proteome</keyword>
<feature type="transmembrane region" description="Helical" evidence="1">
    <location>
        <begin position="130"/>
        <end position="153"/>
    </location>
</feature>
<sequence>MESIKDSTCNKNNSGNGEDLLKKMKVYIFSLIGIIIFFVPIKINNQTETLLYHISYFLENKASILINLSILFFILLSALKNIINVNKSSINKFLVFTKIFSLIILVFISVGKGEIFFIDDSFIFILKDLILNLTIVLPMASLFMPFLLDYGLVEITEAFTHKVMKKLFRVSGKVFLNFLVYFLVDNVCGAFVTYSLYKAGKLRERECAITILNFSVLSLSLTSDLCNKIDINMGKFLIIEMLVLIICNVIISRVYPLKRKKQSYYFKSGHKNVNCKKHKLNTAVKKYYENKTSKKFINLSLSYLNDVIYILMDLLPIIITIFFVGNIVYNITFVMDIINNFICIIITKLNVPNSILISKIVNLNFFNNILAIEIINNNTYYLSRIMIGLFISIQCISISFLIPFIKTSIIDLNIFEIFLVATERFLIMIFIFFIFYNFYLGYVL</sequence>
<feature type="transmembrane region" description="Helical" evidence="1">
    <location>
        <begin position="63"/>
        <end position="83"/>
    </location>
</feature>
<evidence type="ECO:0000256" key="1">
    <source>
        <dbReference type="SAM" id="Phobius"/>
    </source>
</evidence>
<dbReference type="EMBL" id="CP081135">
    <property type="protein sequence ID" value="UEL46990.1"/>
    <property type="molecule type" value="Genomic_DNA"/>
</dbReference>
<evidence type="ECO:0000313" key="3">
    <source>
        <dbReference type="Proteomes" id="UP001198983"/>
    </source>
</evidence>
<accession>A0AAX2ZE18</accession>